<dbReference type="Proteomes" id="UP000288227">
    <property type="component" value="Unassembled WGS sequence"/>
</dbReference>
<feature type="domain" description="CHASE2" evidence="2">
    <location>
        <begin position="27"/>
        <end position="334"/>
    </location>
</feature>
<dbReference type="EMBL" id="BHXQ01000004">
    <property type="protein sequence ID" value="GCC52131.1"/>
    <property type="molecule type" value="Genomic_DNA"/>
</dbReference>
<comment type="caution">
    <text evidence="3">The sequence shown here is derived from an EMBL/GenBank/DDBJ whole genome shotgun (WGS) entry which is preliminary data.</text>
</comment>
<feature type="transmembrane region" description="Helical" evidence="1">
    <location>
        <begin position="377"/>
        <end position="394"/>
    </location>
</feature>
<feature type="transmembrane region" description="Helical" evidence="1">
    <location>
        <begin position="350"/>
        <end position="371"/>
    </location>
</feature>
<evidence type="ECO:0000313" key="3">
    <source>
        <dbReference type="EMBL" id="GCC52131.1"/>
    </source>
</evidence>
<organism evidence="3 4">
    <name type="scientific">Chryseotalea sanaruensis</name>
    <dbReference type="NCBI Taxonomy" id="2482724"/>
    <lineage>
        <taxon>Bacteria</taxon>
        <taxon>Pseudomonadati</taxon>
        <taxon>Bacteroidota</taxon>
        <taxon>Cytophagia</taxon>
        <taxon>Cytophagales</taxon>
        <taxon>Chryseotaleaceae</taxon>
        <taxon>Chryseotalea</taxon>
    </lineage>
</organism>
<evidence type="ECO:0000313" key="4">
    <source>
        <dbReference type="Proteomes" id="UP000288227"/>
    </source>
</evidence>
<keyword evidence="1" id="KW-1133">Transmembrane helix</keyword>
<name>A0A401UB72_9BACT</name>
<evidence type="ECO:0000256" key="1">
    <source>
        <dbReference type="SAM" id="Phobius"/>
    </source>
</evidence>
<reference evidence="3 4" key="1">
    <citation type="submission" date="2018-11" db="EMBL/GenBank/DDBJ databases">
        <title>Chryseotalea sanarue gen. nov., sp., nov., a member of the family Cytophagaceae, isolated from a brackish lake in Hamamatsu Japan.</title>
        <authorList>
            <person name="Maejima Y."/>
            <person name="Iino T."/>
            <person name="Muraguchi Y."/>
            <person name="Fukuda K."/>
            <person name="Ohkuma M."/>
            <person name="Moriuchi R."/>
            <person name="Dohra H."/>
            <person name="Kimbara K."/>
            <person name="Shintani M."/>
        </authorList>
    </citation>
    <scope>NUCLEOTIDE SEQUENCE [LARGE SCALE GENOMIC DNA]</scope>
    <source>
        <strain evidence="3 4">Ys</strain>
    </source>
</reference>
<dbReference type="AlphaFoldDB" id="A0A401UB72"/>
<dbReference type="SMART" id="SM01080">
    <property type="entry name" value="CHASE2"/>
    <property type="match status" value="1"/>
</dbReference>
<keyword evidence="1" id="KW-0472">Membrane</keyword>
<keyword evidence="1" id="KW-0812">Transmembrane</keyword>
<sequence>MLYGIANILQLGILDVFDPIGQALGDTELTDITFSKLREDPEIDTNILIINTGLLSSEEVGEQIRNISRFKPKVIAIDVFYNCPVGFTDSINCPIAYDTLRERPLGEAIANAGNVVMVTKLLQSDSLYNKYGGDINIFDSLEHTMDILRPGAYEGYANLETDAEHQEDLKSCRRFNPSVMVNGKEELAFSVRTAMIFDSVKTKRFLERNNPVEVINYRGNIIDMHGASEYAGRYFTLDWYQALDTNQFVSGLIKDKIVLMGFLGENFDDTSWDDKFFTPLNKKFAGKSRPDMYGLVVHANIISMILNEDYITEAPDWIEYAVAFILCMLNVAVFFYITEKIPLWFDGLSIIMQLIQIIILSLLMVYFFHWFHIKVNLTATLGALAVVGTGFELYNSLVKQIWTLYLGKYLDRYLNLLGSLSREISIKRHKD</sequence>
<accession>A0A401UB72</accession>
<keyword evidence="4" id="KW-1185">Reference proteome</keyword>
<protein>
    <submittedName>
        <fullName evidence="3">CHASE2 domain-containing protein</fullName>
    </submittedName>
</protein>
<proteinExistence type="predicted"/>
<dbReference type="Pfam" id="PF05226">
    <property type="entry name" value="CHASE2"/>
    <property type="match status" value="1"/>
</dbReference>
<feature type="transmembrane region" description="Helical" evidence="1">
    <location>
        <begin position="317"/>
        <end position="338"/>
    </location>
</feature>
<evidence type="ECO:0000259" key="2">
    <source>
        <dbReference type="SMART" id="SM01080"/>
    </source>
</evidence>
<gene>
    <name evidence="3" type="ORF">SanaruYs_23670</name>
</gene>
<dbReference type="InterPro" id="IPR007890">
    <property type="entry name" value="CHASE2"/>
</dbReference>